<comment type="caution">
    <text evidence="2">The sequence shown here is derived from an EMBL/GenBank/DDBJ whole genome shotgun (WGS) entry which is preliminary data.</text>
</comment>
<protein>
    <submittedName>
        <fullName evidence="2">Uncharacterized protein</fullName>
    </submittedName>
</protein>
<evidence type="ECO:0000313" key="2">
    <source>
        <dbReference type="EMBL" id="CAG9533068.1"/>
    </source>
</evidence>
<accession>A0A8J2Q2E9</accession>
<evidence type="ECO:0000313" key="3">
    <source>
        <dbReference type="Proteomes" id="UP000746747"/>
    </source>
</evidence>
<evidence type="ECO:0000256" key="1">
    <source>
        <dbReference type="SAM" id="MobiDB-lite"/>
    </source>
</evidence>
<feature type="region of interest" description="Disordered" evidence="1">
    <location>
        <begin position="19"/>
        <end position="60"/>
    </location>
</feature>
<proteinExistence type="predicted"/>
<dbReference type="AlphaFoldDB" id="A0A8J2Q2E9"/>
<reference evidence="2" key="1">
    <citation type="submission" date="2021-09" db="EMBL/GenBank/DDBJ databases">
        <authorList>
            <consortium name="Pathogen Informatics"/>
        </authorList>
    </citation>
    <scope>NUCLEOTIDE SEQUENCE</scope>
</reference>
<sequence length="93" mass="11207">MESKNIEEKLCALWWTQCNNGGGIGEGRRRRRRKENEEEEEQEEEEEEEEGEEEDEAGEEYLRRGIYEEYKNDGYKGMYVHHAIRPSLKPYFT</sequence>
<organism evidence="2 3">
    <name type="scientific">Cercopithifilaria johnstoni</name>
    <dbReference type="NCBI Taxonomy" id="2874296"/>
    <lineage>
        <taxon>Eukaryota</taxon>
        <taxon>Metazoa</taxon>
        <taxon>Ecdysozoa</taxon>
        <taxon>Nematoda</taxon>
        <taxon>Chromadorea</taxon>
        <taxon>Rhabditida</taxon>
        <taxon>Spirurina</taxon>
        <taxon>Spiruromorpha</taxon>
        <taxon>Filarioidea</taxon>
        <taxon>Onchocercidae</taxon>
        <taxon>Cercopithifilaria</taxon>
    </lineage>
</organism>
<keyword evidence="3" id="KW-1185">Reference proteome</keyword>
<dbReference type="Proteomes" id="UP000746747">
    <property type="component" value="Unassembled WGS sequence"/>
</dbReference>
<name>A0A8J2Q2E9_9BILA</name>
<dbReference type="EMBL" id="CAKAEH010001182">
    <property type="protein sequence ID" value="CAG9533068.1"/>
    <property type="molecule type" value="Genomic_DNA"/>
</dbReference>
<gene>
    <name evidence="2" type="ORF">CJOHNSTONI_LOCUS3327</name>
</gene>
<feature type="compositionally biased region" description="Acidic residues" evidence="1">
    <location>
        <begin position="37"/>
        <end position="59"/>
    </location>
</feature>